<dbReference type="SUPFAM" id="SSF143865">
    <property type="entry name" value="CorA soluble domain-like"/>
    <property type="match status" value="1"/>
</dbReference>
<reference evidence="7 8" key="1">
    <citation type="submission" date="2024-07" db="EMBL/GenBank/DDBJ databases">
        <authorList>
            <person name="Ren Q."/>
        </authorList>
    </citation>
    <scope>NUCLEOTIDE SEQUENCE [LARGE SCALE GENOMIC DNA]</scope>
    <source>
        <strain evidence="7 8">REN37</strain>
    </source>
</reference>
<dbReference type="PANTHER" id="PTHR47891:SF2">
    <property type="entry name" value="MAGNESIUM AND COBALT TRANSPORTER"/>
    <property type="match status" value="1"/>
</dbReference>
<feature type="transmembrane region" description="Helical" evidence="6">
    <location>
        <begin position="286"/>
        <end position="308"/>
    </location>
</feature>
<accession>A0ABV4AFX0</accession>
<evidence type="ECO:0000256" key="3">
    <source>
        <dbReference type="ARBA" id="ARBA00022692"/>
    </source>
</evidence>
<comment type="caution">
    <text evidence="7">The sequence shown here is derived from an EMBL/GenBank/DDBJ whole genome shotgun (WGS) entry which is preliminary data.</text>
</comment>
<keyword evidence="8" id="KW-1185">Reference proteome</keyword>
<dbReference type="RefSeq" id="WP_369454792.1">
    <property type="nucleotide sequence ID" value="NZ_JBGCUO010000001.1"/>
</dbReference>
<dbReference type="EMBL" id="JBGCUO010000001">
    <property type="protein sequence ID" value="MEY1661540.1"/>
    <property type="molecule type" value="Genomic_DNA"/>
</dbReference>
<evidence type="ECO:0000313" key="8">
    <source>
        <dbReference type="Proteomes" id="UP001562065"/>
    </source>
</evidence>
<keyword evidence="5 6" id="KW-0472">Membrane</keyword>
<dbReference type="Proteomes" id="UP001562065">
    <property type="component" value="Unassembled WGS sequence"/>
</dbReference>
<proteinExistence type="inferred from homology"/>
<keyword evidence="4 6" id="KW-1133">Transmembrane helix</keyword>
<dbReference type="Gene3D" id="1.20.58.340">
    <property type="entry name" value="Magnesium transport protein CorA, transmembrane region"/>
    <property type="match status" value="2"/>
</dbReference>
<dbReference type="Pfam" id="PF01544">
    <property type="entry name" value="CorA"/>
    <property type="match status" value="1"/>
</dbReference>
<evidence type="ECO:0000256" key="1">
    <source>
        <dbReference type="ARBA" id="ARBA00004141"/>
    </source>
</evidence>
<dbReference type="PANTHER" id="PTHR47891">
    <property type="entry name" value="TRANSPORTER-RELATED"/>
    <property type="match status" value="1"/>
</dbReference>
<dbReference type="SUPFAM" id="SSF144083">
    <property type="entry name" value="Magnesium transport protein CorA, transmembrane region"/>
    <property type="match status" value="1"/>
</dbReference>
<evidence type="ECO:0000256" key="4">
    <source>
        <dbReference type="ARBA" id="ARBA00022989"/>
    </source>
</evidence>
<comment type="subcellular location">
    <subcellularLocation>
        <location evidence="1">Membrane</location>
        <topology evidence="1">Multi-pass membrane protein</topology>
    </subcellularLocation>
</comment>
<dbReference type="CDD" id="cd12827">
    <property type="entry name" value="EcCorA_ZntB-like_u2"/>
    <property type="match status" value="1"/>
</dbReference>
<dbReference type="InterPro" id="IPR047199">
    <property type="entry name" value="CorA-like"/>
</dbReference>
<protein>
    <submittedName>
        <fullName evidence="7">Magnesium transporter CorA family protein</fullName>
    </submittedName>
</protein>
<evidence type="ECO:0000313" key="7">
    <source>
        <dbReference type="EMBL" id="MEY1661540.1"/>
    </source>
</evidence>
<name>A0ABV4AFX0_9GAMM</name>
<evidence type="ECO:0000256" key="6">
    <source>
        <dbReference type="SAM" id="Phobius"/>
    </source>
</evidence>
<dbReference type="InterPro" id="IPR045863">
    <property type="entry name" value="CorA_TM1_TM2"/>
</dbReference>
<dbReference type="InterPro" id="IPR002523">
    <property type="entry name" value="MgTranspt_CorA/ZnTranspt_ZntB"/>
</dbReference>
<dbReference type="Gene3D" id="3.30.460.20">
    <property type="entry name" value="CorA soluble domain-like"/>
    <property type="match status" value="1"/>
</dbReference>
<sequence length="315" mass="34930">MLTFYSANTDGRLAATDTLHTHGLVYLINPSPEEIQRTADLLRLPATFLTDSLDRNERPRIEHHHDNVLMVLNAPTAGDADGGPGTVPYRTHPLGLILTPQHTLVVSRIALPLLDQLLDSGALTPGALQTRFMLQLFRAVAQSYDRSLLEINQQISGLQRKLRVAYHNQELFALINLNKSLVFFSTALSAMTILYKRIMAGHDLAIDPADRTRMAEILVDLEQSAEITEIRREGLSNLMDAYAAIIHNNLNGVLKLLTTLAILLVIPTMVGSVFSMNVALPYEEEWISTIVIGVGMVLVSAALMALLYKKKYLRL</sequence>
<comment type="similarity">
    <text evidence="2">Belongs to the CorA metal ion transporter (MIT) (TC 1.A.35) family.</text>
</comment>
<organism evidence="7 8">
    <name type="scientific">Isoalcanivorax beigongshangi</name>
    <dbReference type="NCBI Taxonomy" id="3238810"/>
    <lineage>
        <taxon>Bacteria</taxon>
        <taxon>Pseudomonadati</taxon>
        <taxon>Pseudomonadota</taxon>
        <taxon>Gammaproteobacteria</taxon>
        <taxon>Oceanospirillales</taxon>
        <taxon>Alcanivoracaceae</taxon>
        <taxon>Isoalcanivorax</taxon>
    </lineage>
</organism>
<evidence type="ECO:0000256" key="2">
    <source>
        <dbReference type="ARBA" id="ARBA00009765"/>
    </source>
</evidence>
<keyword evidence="3 6" id="KW-0812">Transmembrane</keyword>
<gene>
    <name evidence="7" type="ORF">AB5I84_05175</name>
</gene>
<evidence type="ECO:0000256" key="5">
    <source>
        <dbReference type="ARBA" id="ARBA00023136"/>
    </source>
</evidence>
<dbReference type="InterPro" id="IPR045861">
    <property type="entry name" value="CorA_cytoplasmic_dom"/>
</dbReference>
<feature type="transmembrane region" description="Helical" evidence="6">
    <location>
        <begin position="256"/>
        <end position="280"/>
    </location>
</feature>